<feature type="binding site" evidence="3">
    <location>
        <position position="151"/>
    </location>
    <ligand>
        <name>a divalent metal cation</name>
        <dbReference type="ChEBI" id="CHEBI:60240"/>
        <label>2</label>
    </ligand>
</feature>
<dbReference type="Gene3D" id="3.20.20.140">
    <property type="entry name" value="Metal-dependent hydrolases"/>
    <property type="match status" value="1"/>
</dbReference>
<dbReference type="NCBIfam" id="TIGR00010">
    <property type="entry name" value="YchF/TatD family DNA exonuclease"/>
    <property type="match status" value="1"/>
</dbReference>
<protein>
    <submittedName>
        <fullName evidence="4">TatD family deoxyribonuclease</fullName>
    </submittedName>
</protein>
<dbReference type="FunFam" id="3.20.20.140:FF:000005">
    <property type="entry name" value="TatD family hydrolase"/>
    <property type="match status" value="1"/>
</dbReference>
<keyword evidence="1 3" id="KW-0479">Metal-binding</keyword>
<dbReference type="GO" id="GO:0016788">
    <property type="term" value="F:hydrolase activity, acting on ester bonds"/>
    <property type="evidence" value="ECO:0007669"/>
    <property type="project" value="InterPro"/>
</dbReference>
<dbReference type="GO" id="GO:0004536">
    <property type="term" value="F:DNA nuclease activity"/>
    <property type="evidence" value="ECO:0007669"/>
    <property type="project" value="InterPro"/>
</dbReference>
<sequence length="252" mass="29133">MFCDIHAHLTEETYKNDLNLVLERAKKIGVNLIIVVGVNITDSEKVIELIKKSEILYGNVGVHPHEADWVKEEDLNKIYLLAKNEKICGVGEIGLDFYKNYSQKENQIKIFKKQVEIAKDLNLPMNLHFRESHSEGLKILKEISYFKGVWHCFSGNEKVLKEAIDLGFYISFSGVITFSSERLFSLIKKTPIEKLLLETDSPYLAPVPKRGERNEPAYVKYIYEKASEILEIEITELEKKIKENVRKLFPIN</sequence>
<evidence type="ECO:0000256" key="2">
    <source>
        <dbReference type="ARBA" id="ARBA00022801"/>
    </source>
</evidence>
<organism evidence="4">
    <name type="scientific">candidate division WOR-3 bacterium</name>
    <dbReference type="NCBI Taxonomy" id="2052148"/>
    <lineage>
        <taxon>Bacteria</taxon>
        <taxon>Bacteria division WOR-3</taxon>
    </lineage>
</organism>
<dbReference type="CDD" id="cd01310">
    <property type="entry name" value="TatD_DNAse"/>
    <property type="match status" value="1"/>
</dbReference>
<dbReference type="InterPro" id="IPR018228">
    <property type="entry name" value="DNase_TatD-rel_CS"/>
</dbReference>
<comment type="caution">
    <text evidence="4">The sequence shown here is derived from an EMBL/GenBank/DDBJ whole genome shotgun (WGS) entry which is preliminary data.</text>
</comment>
<evidence type="ECO:0000256" key="1">
    <source>
        <dbReference type="ARBA" id="ARBA00022723"/>
    </source>
</evidence>
<reference evidence="4" key="1">
    <citation type="journal article" date="2020" name="mSystems">
        <title>Genome- and Community-Level Interaction Insights into Carbon Utilization and Element Cycling Functions of Hydrothermarchaeota in Hydrothermal Sediment.</title>
        <authorList>
            <person name="Zhou Z."/>
            <person name="Liu Y."/>
            <person name="Xu W."/>
            <person name="Pan J."/>
            <person name="Luo Z.H."/>
            <person name="Li M."/>
        </authorList>
    </citation>
    <scope>NUCLEOTIDE SEQUENCE [LARGE SCALE GENOMIC DNA]</scope>
    <source>
        <strain evidence="4">SpSt-697</strain>
    </source>
</reference>
<feature type="binding site" evidence="3">
    <location>
        <position position="128"/>
    </location>
    <ligand>
        <name>a divalent metal cation</name>
        <dbReference type="ChEBI" id="CHEBI:60240"/>
        <label>2</label>
    </ligand>
</feature>
<dbReference type="PANTHER" id="PTHR46124:SF2">
    <property type="entry name" value="D-AMINOACYL-TRNA DEACYLASE"/>
    <property type="match status" value="1"/>
</dbReference>
<dbReference type="InterPro" id="IPR015991">
    <property type="entry name" value="TatD/YcfH-like"/>
</dbReference>
<dbReference type="Pfam" id="PF01026">
    <property type="entry name" value="TatD_DNase"/>
    <property type="match status" value="1"/>
</dbReference>
<dbReference type="InterPro" id="IPR001130">
    <property type="entry name" value="TatD-like"/>
</dbReference>
<feature type="binding site" evidence="3">
    <location>
        <position position="6"/>
    </location>
    <ligand>
        <name>a divalent metal cation</name>
        <dbReference type="ChEBI" id="CHEBI:60240"/>
        <label>1</label>
    </ligand>
</feature>
<accession>A0A7V4E308</accession>
<proteinExistence type="predicted"/>
<dbReference type="GO" id="GO:0046872">
    <property type="term" value="F:metal ion binding"/>
    <property type="evidence" value="ECO:0007669"/>
    <property type="project" value="UniProtKB-KW"/>
</dbReference>
<feature type="binding site" evidence="3">
    <location>
        <position position="92"/>
    </location>
    <ligand>
        <name>a divalent metal cation</name>
        <dbReference type="ChEBI" id="CHEBI:60240"/>
        <label>1</label>
    </ligand>
</feature>
<evidence type="ECO:0000256" key="3">
    <source>
        <dbReference type="PIRSR" id="PIRSR005902-1"/>
    </source>
</evidence>
<dbReference type="AlphaFoldDB" id="A0A7V4E308"/>
<name>A0A7V4E308_UNCW3</name>
<gene>
    <name evidence="4" type="ORF">ENU74_03135</name>
</gene>
<evidence type="ECO:0000313" key="4">
    <source>
        <dbReference type="EMBL" id="HGK63569.1"/>
    </source>
</evidence>
<dbReference type="SUPFAM" id="SSF51556">
    <property type="entry name" value="Metallo-dependent hydrolases"/>
    <property type="match status" value="1"/>
</dbReference>
<dbReference type="PROSITE" id="PS01091">
    <property type="entry name" value="TATD_3"/>
    <property type="match status" value="1"/>
</dbReference>
<feature type="binding site" evidence="3">
    <location>
        <position position="200"/>
    </location>
    <ligand>
        <name>a divalent metal cation</name>
        <dbReference type="ChEBI" id="CHEBI:60240"/>
        <label>1</label>
    </ligand>
</feature>
<dbReference type="PIRSF" id="PIRSF005902">
    <property type="entry name" value="DNase_TatD"/>
    <property type="match status" value="1"/>
</dbReference>
<keyword evidence="2" id="KW-0378">Hydrolase</keyword>
<feature type="binding site" evidence="3">
    <location>
        <position position="8"/>
    </location>
    <ligand>
        <name>a divalent metal cation</name>
        <dbReference type="ChEBI" id="CHEBI:60240"/>
        <label>1</label>
    </ligand>
</feature>
<dbReference type="PANTHER" id="PTHR46124">
    <property type="entry name" value="D-AMINOACYL-TRNA DEACYLASE"/>
    <property type="match status" value="1"/>
</dbReference>
<dbReference type="InterPro" id="IPR032466">
    <property type="entry name" value="Metal_Hydrolase"/>
</dbReference>
<dbReference type="EMBL" id="DTDR01000082">
    <property type="protein sequence ID" value="HGK63569.1"/>
    <property type="molecule type" value="Genomic_DNA"/>
</dbReference>